<dbReference type="InterPro" id="IPR003423">
    <property type="entry name" value="OMP_efflux"/>
</dbReference>
<evidence type="ECO:0000313" key="4">
    <source>
        <dbReference type="Proteomes" id="UP000014977"/>
    </source>
</evidence>
<evidence type="ECO:0000256" key="1">
    <source>
        <dbReference type="ARBA" id="ARBA00007613"/>
    </source>
</evidence>
<dbReference type="STRING" id="897.B2D07_03610"/>
<dbReference type="eggNOG" id="COG1538">
    <property type="taxonomic scope" value="Bacteria"/>
</dbReference>
<dbReference type="PANTHER" id="PTHR30203">
    <property type="entry name" value="OUTER MEMBRANE CATION EFFLUX PROTEIN"/>
    <property type="match status" value="1"/>
</dbReference>
<dbReference type="SUPFAM" id="SSF56954">
    <property type="entry name" value="Outer membrane efflux proteins (OEP)"/>
    <property type="match status" value="1"/>
</dbReference>
<keyword evidence="2" id="KW-0472">Membrane</keyword>
<keyword evidence="4" id="KW-1185">Reference proteome</keyword>
<dbReference type="AlphaFoldDB" id="S7TRJ9"/>
<keyword evidence="2" id="KW-1133">Transmembrane helix</keyword>
<dbReference type="InterPro" id="IPR010131">
    <property type="entry name" value="MdtP/NodT-like"/>
</dbReference>
<dbReference type="EMBL" id="ATHJ01000090">
    <property type="protein sequence ID" value="EPR39295.1"/>
    <property type="molecule type" value="Genomic_DNA"/>
</dbReference>
<comment type="caution">
    <text evidence="3">The sequence shown here is derived from an EMBL/GenBank/DDBJ whole genome shotgun (WGS) entry which is preliminary data.</text>
</comment>
<dbReference type="PANTHER" id="PTHR30203:SF33">
    <property type="entry name" value="BLR4455 PROTEIN"/>
    <property type="match status" value="1"/>
</dbReference>
<proteinExistence type="inferred from homology"/>
<gene>
    <name evidence="3" type="ORF">dsmv_2637</name>
</gene>
<sequence length="543" mass="60198">METHQGDRHRSPLRTSIVRLAGSARASTVLLVLLIALLPTGKALGREALLGLRDAVATGLRQNLDLEIQRLDIPLKRQDVISNEAVFDPAVEAALSAADQKLLTGVILYGDETQHTREISAGIGILKRFTTGLQSRLAFETLRVEDNFLADALDPKYRNLIVLQLTQPLLRDFGTDVNTAAVQVSKNRVELSVADYMARSQMLAGEIERIYLDLAGALAVLEFRIQSRELAETLAAGNQRRLARGMISVTEVDEARTAVVDRDEAVIRARQQVETLENQLKDLLAIAPADPLYDADIRTPPIPATVLPGPERNAALETALNKRPDLKGIRIARENTEILTDYYRNQKKPQVDLVASAGANGLSGHDRPVAILGGPHTSSLTGDYGDAFTSLFRDGGYQLSAELRFHYPLGNRAARAQYRKNRIEQRKIELLIDRTKRRIDTEIQNALVIVDRSLERVQAGERFVGLSAKTLDQETTRLNSGLSDTFRVLDYQEKQVSARIRHVMALTDYRKGLARLHQAMGTNLERYDILVSVDKSALGLPED</sequence>
<reference evidence="3 4" key="1">
    <citation type="journal article" date="2013" name="Genome Announc.">
        <title>Draft genome sequences for three mercury-methylating, sulfate-reducing bacteria.</title>
        <authorList>
            <person name="Brown S.D."/>
            <person name="Hurt R.A.Jr."/>
            <person name="Gilmour C.C."/>
            <person name="Elias D.A."/>
        </authorList>
    </citation>
    <scope>NUCLEOTIDE SEQUENCE [LARGE SCALE GENOMIC DNA]</scope>
    <source>
        <strain evidence="3 4">DSM 2059</strain>
    </source>
</reference>
<dbReference type="Gene3D" id="1.20.1600.10">
    <property type="entry name" value="Outer membrane efflux proteins (OEP)"/>
    <property type="match status" value="1"/>
</dbReference>
<accession>S7TRJ9</accession>
<protein>
    <submittedName>
        <fullName evidence="3">Outer membrane efflux protein</fullName>
    </submittedName>
</protein>
<name>S7TRJ9_DESML</name>
<dbReference type="RefSeq" id="WP_020877394.1">
    <property type="nucleotide sequence ID" value="NZ_ATHJ01000090.1"/>
</dbReference>
<comment type="similarity">
    <text evidence="1">Belongs to the outer membrane factor (OMF) (TC 1.B.17) family.</text>
</comment>
<organism evidence="3 4">
    <name type="scientific">Desulfococcus multivorans DSM 2059</name>
    <dbReference type="NCBI Taxonomy" id="1121405"/>
    <lineage>
        <taxon>Bacteria</taxon>
        <taxon>Pseudomonadati</taxon>
        <taxon>Thermodesulfobacteriota</taxon>
        <taxon>Desulfobacteria</taxon>
        <taxon>Desulfobacterales</taxon>
        <taxon>Desulfococcaceae</taxon>
        <taxon>Desulfococcus</taxon>
    </lineage>
</organism>
<evidence type="ECO:0000313" key="3">
    <source>
        <dbReference type="EMBL" id="EPR39295.1"/>
    </source>
</evidence>
<feature type="transmembrane region" description="Helical" evidence="2">
    <location>
        <begin position="20"/>
        <end position="38"/>
    </location>
</feature>
<dbReference type="Pfam" id="PF02321">
    <property type="entry name" value="OEP"/>
    <property type="match status" value="2"/>
</dbReference>
<dbReference type="GO" id="GO:0015562">
    <property type="term" value="F:efflux transmembrane transporter activity"/>
    <property type="evidence" value="ECO:0007669"/>
    <property type="project" value="InterPro"/>
</dbReference>
<keyword evidence="2" id="KW-0812">Transmembrane</keyword>
<evidence type="ECO:0000256" key="2">
    <source>
        <dbReference type="SAM" id="Phobius"/>
    </source>
</evidence>
<dbReference type="OrthoDB" id="127236at2"/>
<dbReference type="Proteomes" id="UP000014977">
    <property type="component" value="Unassembled WGS sequence"/>
</dbReference>